<dbReference type="SUPFAM" id="SSF53850">
    <property type="entry name" value="Periplasmic binding protein-like II"/>
    <property type="match status" value="1"/>
</dbReference>
<evidence type="ECO:0000256" key="6">
    <source>
        <dbReference type="SAM" id="SignalP"/>
    </source>
</evidence>
<sequence length="467" mass="49812">MALSRSRRMRGGLAVTAALSLALAGCGGDGGSGEGGEAATAPGPDAITEPIEIEFWHSMKEKNELAIKAMADDFKKVNDKITVKPVFKGDYDQMVVAYKQAVQQEATPPLVQIYDIGSRFMYDSQQVVPMYKFMEQDKFDQNANIEPNIASYYTIKNKLWSMPFNSSAPLLYMNADAVKKAGLDPDKPPATLDEIGEWAKKLTVEEGGTVTQYGFNAALYGWFVEQLTAQDNAEYCDNGNGRNGLATKVNSGTGAGPKFAQWLGDLVKEGYATNTGRPTDQAQNAFKTGTIALHLESTSALGGYTEAAKGKFELKTAPFPKPSATSSGGTIIGGASMWINAVGHTDAEKRAAWEFVKFSNTPEQQAKWHAATGYVPVNPQAKSNDDPNFQVAVTQLRAQQPSAATSGCLLGVMPEARKAAEVGLEQAVPAGAGQEPKTSAGQAMQNAAATLQTPIQKYNANVDPAEG</sequence>
<evidence type="ECO:0000256" key="1">
    <source>
        <dbReference type="ARBA" id="ARBA00004196"/>
    </source>
</evidence>
<evidence type="ECO:0000256" key="2">
    <source>
        <dbReference type="ARBA" id="ARBA00008520"/>
    </source>
</evidence>
<feature type="signal peptide" evidence="6">
    <location>
        <begin position="1"/>
        <end position="24"/>
    </location>
</feature>
<dbReference type="InterPro" id="IPR050490">
    <property type="entry name" value="Bact_solute-bd_prot1"/>
</dbReference>
<dbReference type="Gene3D" id="3.40.190.10">
    <property type="entry name" value="Periplasmic binding protein-like II"/>
    <property type="match status" value="2"/>
</dbReference>
<protein>
    <submittedName>
        <fullName evidence="7">ABC transporter substrate-binding protein</fullName>
    </submittedName>
</protein>
<feature type="compositionally biased region" description="Polar residues" evidence="5">
    <location>
        <begin position="436"/>
        <end position="447"/>
    </location>
</feature>
<dbReference type="PROSITE" id="PS51257">
    <property type="entry name" value="PROKAR_LIPOPROTEIN"/>
    <property type="match status" value="1"/>
</dbReference>
<reference evidence="7" key="1">
    <citation type="submission" date="2020-11" db="EMBL/GenBank/DDBJ databases">
        <title>Whole-genome analyses of Nonomuraea sp. K274.</title>
        <authorList>
            <person name="Veyisoglu A."/>
        </authorList>
    </citation>
    <scope>NUCLEOTIDE SEQUENCE</scope>
    <source>
        <strain evidence="7">K274</strain>
    </source>
</reference>
<evidence type="ECO:0000256" key="3">
    <source>
        <dbReference type="ARBA" id="ARBA00022448"/>
    </source>
</evidence>
<dbReference type="Pfam" id="PF13416">
    <property type="entry name" value="SBP_bac_8"/>
    <property type="match status" value="1"/>
</dbReference>
<organism evidence="7 8">
    <name type="scientific">Nonomuraea cypriaca</name>
    <dbReference type="NCBI Taxonomy" id="1187855"/>
    <lineage>
        <taxon>Bacteria</taxon>
        <taxon>Bacillati</taxon>
        <taxon>Actinomycetota</taxon>
        <taxon>Actinomycetes</taxon>
        <taxon>Streptosporangiales</taxon>
        <taxon>Streptosporangiaceae</taxon>
        <taxon>Nonomuraea</taxon>
    </lineage>
</organism>
<dbReference type="Proteomes" id="UP000605361">
    <property type="component" value="Unassembled WGS sequence"/>
</dbReference>
<dbReference type="AlphaFoldDB" id="A0A931ACV8"/>
<dbReference type="PANTHER" id="PTHR43649:SF31">
    <property type="entry name" value="SN-GLYCEROL-3-PHOSPHATE-BINDING PERIPLASMIC PROTEIN UGPB"/>
    <property type="match status" value="1"/>
</dbReference>
<gene>
    <name evidence="7" type="ORF">ITP53_26685</name>
</gene>
<accession>A0A931ACV8</accession>
<dbReference type="EMBL" id="JADOGI010000086">
    <property type="protein sequence ID" value="MBF8189255.1"/>
    <property type="molecule type" value="Genomic_DNA"/>
</dbReference>
<dbReference type="InterPro" id="IPR006059">
    <property type="entry name" value="SBP"/>
</dbReference>
<comment type="caution">
    <text evidence="7">The sequence shown here is derived from an EMBL/GenBank/DDBJ whole genome shotgun (WGS) entry which is preliminary data.</text>
</comment>
<comment type="similarity">
    <text evidence="2">Belongs to the bacterial solute-binding protein 1 family.</text>
</comment>
<dbReference type="RefSeq" id="WP_195898193.1">
    <property type="nucleotide sequence ID" value="NZ_JADOGI010000086.1"/>
</dbReference>
<keyword evidence="8" id="KW-1185">Reference proteome</keyword>
<dbReference type="CDD" id="cd14748">
    <property type="entry name" value="PBP2_UgpB"/>
    <property type="match status" value="1"/>
</dbReference>
<dbReference type="PANTHER" id="PTHR43649">
    <property type="entry name" value="ARABINOSE-BINDING PROTEIN-RELATED"/>
    <property type="match status" value="1"/>
</dbReference>
<keyword evidence="3" id="KW-0813">Transport</keyword>
<evidence type="ECO:0000313" key="8">
    <source>
        <dbReference type="Proteomes" id="UP000605361"/>
    </source>
</evidence>
<name>A0A931ACV8_9ACTN</name>
<evidence type="ECO:0000313" key="7">
    <source>
        <dbReference type="EMBL" id="MBF8189255.1"/>
    </source>
</evidence>
<proteinExistence type="inferred from homology"/>
<dbReference type="GO" id="GO:0030313">
    <property type="term" value="C:cell envelope"/>
    <property type="evidence" value="ECO:0007669"/>
    <property type="project" value="UniProtKB-SubCell"/>
</dbReference>
<feature type="chain" id="PRO_5038425782" evidence="6">
    <location>
        <begin position="25"/>
        <end position="467"/>
    </location>
</feature>
<comment type="subcellular location">
    <subcellularLocation>
        <location evidence="1">Cell envelope</location>
    </subcellularLocation>
</comment>
<feature type="region of interest" description="Disordered" evidence="5">
    <location>
        <begin position="428"/>
        <end position="447"/>
    </location>
</feature>
<evidence type="ECO:0000256" key="5">
    <source>
        <dbReference type="SAM" id="MobiDB-lite"/>
    </source>
</evidence>
<evidence type="ECO:0000256" key="4">
    <source>
        <dbReference type="ARBA" id="ARBA00022729"/>
    </source>
</evidence>
<keyword evidence="4 6" id="KW-0732">Signal</keyword>